<organism evidence="1 2">
    <name type="scientific">Ramlibacter aquaticus</name>
    <dbReference type="NCBI Taxonomy" id="2780094"/>
    <lineage>
        <taxon>Bacteria</taxon>
        <taxon>Pseudomonadati</taxon>
        <taxon>Pseudomonadota</taxon>
        <taxon>Betaproteobacteria</taxon>
        <taxon>Burkholderiales</taxon>
        <taxon>Comamonadaceae</taxon>
        <taxon>Ramlibacter</taxon>
    </lineage>
</organism>
<gene>
    <name evidence="1" type="ORF">IM725_08695</name>
</gene>
<reference evidence="1 2" key="1">
    <citation type="submission" date="2020-10" db="EMBL/GenBank/DDBJ databases">
        <title>Draft genome of Ramlibacter aquaticus LMG 30558.</title>
        <authorList>
            <person name="Props R."/>
        </authorList>
    </citation>
    <scope>NUCLEOTIDE SEQUENCE [LARGE SCALE GENOMIC DNA]</scope>
    <source>
        <strain evidence="1 2">LMG 30558</strain>
    </source>
</reference>
<comment type="caution">
    <text evidence="1">The sequence shown here is derived from an EMBL/GenBank/DDBJ whole genome shotgun (WGS) entry which is preliminary data.</text>
</comment>
<keyword evidence="2" id="KW-1185">Reference proteome</keyword>
<name>A0ABR9SE67_9BURK</name>
<dbReference type="Proteomes" id="UP000715965">
    <property type="component" value="Unassembled WGS sequence"/>
</dbReference>
<evidence type="ECO:0000313" key="1">
    <source>
        <dbReference type="EMBL" id="MBE7940646.1"/>
    </source>
</evidence>
<accession>A0ABR9SE67</accession>
<protein>
    <recommendedName>
        <fullName evidence="3">DUF3618 domain-containing protein</fullName>
    </recommendedName>
</protein>
<proteinExistence type="predicted"/>
<evidence type="ECO:0008006" key="3">
    <source>
        <dbReference type="Google" id="ProtNLM"/>
    </source>
</evidence>
<dbReference type="EMBL" id="JADDOJ010000027">
    <property type="protein sequence ID" value="MBE7940646.1"/>
    <property type="molecule type" value="Genomic_DNA"/>
</dbReference>
<dbReference type="RefSeq" id="WP_193780184.1">
    <property type="nucleotide sequence ID" value="NZ_JADDOJ010000027.1"/>
</dbReference>
<sequence>MKARLQAIAAERAQLQAQIAAGRARLGQAVVASGREALVAVAVAGASRWLSRRFRFGPVAAVVLGLIATRLSARRTR</sequence>
<evidence type="ECO:0000313" key="2">
    <source>
        <dbReference type="Proteomes" id="UP000715965"/>
    </source>
</evidence>